<feature type="compositionally biased region" description="Low complexity" evidence="1">
    <location>
        <begin position="664"/>
        <end position="674"/>
    </location>
</feature>
<dbReference type="OMA" id="GYEYVPM"/>
<dbReference type="InterPro" id="IPR033337">
    <property type="entry name" value="TORTIFOLIA1/SINE1-2"/>
</dbReference>
<evidence type="ECO:0000313" key="5">
    <source>
        <dbReference type="Proteomes" id="UP000036987"/>
    </source>
</evidence>
<keyword evidence="5" id="KW-1185">Reference proteome</keyword>
<proteinExistence type="predicted"/>
<dbReference type="SUPFAM" id="SSF48371">
    <property type="entry name" value="ARM repeat"/>
    <property type="match status" value="1"/>
</dbReference>
<feature type="domain" description="TORTIFOLIA1/TORL1-2 C-terminal" evidence="2">
    <location>
        <begin position="714"/>
        <end position="843"/>
    </location>
</feature>
<dbReference type="GO" id="GO:0008017">
    <property type="term" value="F:microtubule binding"/>
    <property type="evidence" value="ECO:0000318"/>
    <property type="project" value="GO_Central"/>
</dbReference>
<dbReference type="OrthoDB" id="298726at2759"/>
<feature type="domain" description="TORTIFOLIA1/SINE1-2 N-terminal" evidence="3">
    <location>
        <begin position="24"/>
        <end position="304"/>
    </location>
</feature>
<dbReference type="Proteomes" id="UP000036987">
    <property type="component" value="Unassembled WGS sequence"/>
</dbReference>
<dbReference type="Pfam" id="PF24713">
    <property type="entry name" value="TOR1L1_C"/>
    <property type="match status" value="1"/>
</dbReference>
<gene>
    <name evidence="4" type="ORF">ZOSMA_19G00430</name>
</gene>
<dbReference type="InterPro" id="IPR057599">
    <property type="entry name" value="TORTIFOLIA1/TORL1-2_C"/>
</dbReference>
<protein>
    <submittedName>
        <fullName evidence="4">ARM repeat superfamily protein</fullName>
    </submittedName>
</protein>
<dbReference type="GO" id="GO:0005874">
    <property type="term" value="C:microtubule"/>
    <property type="evidence" value="ECO:0007669"/>
    <property type="project" value="InterPro"/>
</dbReference>
<organism evidence="4 5">
    <name type="scientific">Zostera marina</name>
    <name type="common">Eelgrass</name>
    <dbReference type="NCBI Taxonomy" id="29655"/>
    <lineage>
        <taxon>Eukaryota</taxon>
        <taxon>Viridiplantae</taxon>
        <taxon>Streptophyta</taxon>
        <taxon>Embryophyta</taxon>
        <taxon>Tracheophyta</taxon>
        <taxon>Spermatophyta</taxon>
        <taxon>Magnoliopsida</taxon>
        <taxon>Liliopsida</taxon>
        <taxon>Zosteraceae</taxon>
        <taxon>Zostera</taxon>
    </lineage>
</organism>
<dbReference type="Gene3D" id="1.25.10.10">
    <property type="entry name" value="Leucine-rich Repeat Variant"/>
    <property type="match status" value="2"/>
</dbReference>
<name>A0A0K9PNA8_ZOSMR</name>
<dbReference type="InterPro" id="IPR016024">
    <property type="entry name" value="ARM-type_fold"/>
</dbReference>
<dbReference type="InterPro" id="IPR057600">
    <property type="entry name" value="TORTIFOLIA1/SINE1-2_N"/>
</dbReference>
<evidence type="ECO:0000259" key="3">
    <source>
        <dbReference type="Pfam" id="PF24714"/>
    </source>
</evidence>
<evidence type="ECO:0000313" key="4">
    <source>
        <dbReference type="EMBL" id="KMZ70461.1"/>
    </source>
</evidence>
<dbReference type="InterPro" id="IPR011989">
    <property type="entry name" value="ARM-like"/>
</dbReference>
<sequence>MRSHTGTMKVRGSSRAVNNQQVAFELKQKVVHSLNKLSDRDTSHLGVEELEKMVCGLGPEGITPFLSGIIETDSEQKSAVRKECVRIMGVLARFHGGLLAPHLGKMVASVIKRLKDTDSVVRDACVETVGMFALNVVGCHDGLDNGDGGDFLLLVKPLFEAMGEQNRYVQTGAALCLARVVDDTTKPPIQILHPMLNRGIKLLRNHHSMAKPALIELVRSIIQAGGATTENVISAAMTGILDALKSTDWTTRKAASVALAAIAANGVSYLTSFKSRCIRSLDGCRFDKVKPVRDAVLHALQCWKRLTGSDSPDISETGSSTKENFSRCYFPDASSVSDCGWADTVSRKAGSVSALSINSGSSRNKRVPLNVKKTRSNHVQLHETPKSNDWNIDISIPNTHAIASDSPHLAESEGSCITRTFETISPGIRRENTSYGNDDDKVPVCSSIPDLICGSFETKHVTTTNDCLSKYDSRNCVSMNPRSVNGDGDTESVIYAGKIDRKSLNSTQTDINPFGLNDCCKHISSEFVLIKKQLLEIESRQTSLFDLLQVFMGNSVDSLSMLQSKVQSLESAVEQISQNLFYAVNHPVKSNPRLQNKAQSLSSSPRLSNCTPRPSVDTNGRQSSRLSVQSNEHWEDITSLKSRSSCSVKEAAGIWRDLKISMSKDSSSKTSTQKNHGHGSKNSKINHTTNAQVSNATFLNSTVRPDISENKNGFWKRVKGFICARDIEAAYMEVLQTDDDLVLIELMDRTGPVLDKLSDKTANEILCTLATHMLDHRFISSIVPWLQQVVDLSSVSVSNHQLLSTKVKRELLLSVQEAASMEFSNPRESESLVQLAMQLRRIWCEETPRSICNPRKHALLQNRRVPACN</sequence>
<dbReference type="PANTHER" id="PTHR31355:SF22">
    <property type="entry name" value="TORTIFOLIA1-LIKE PROTEIN 2"/>
    <property type="match status" value="1"/>
</dbReference>
<evidence type="ECO:0000256" key="1">
    <source>
        <dbReference type="SAM" id="MobiDB-lite"/>
    </source>
</evidence>
<dbReference type="PANTHER" id="PTHR31355">
    <property type="entry name" value="MICROTUBULE-ASSOCIATED PROTEIN TORTIFOLIA1"/>
    <property type="match status" value="1"/>
</dbReference>
<dbReference type="EMBL" id="LFYR01000728">
    <property type="protein sequence ID" value="KMZ70461.1"/>
    <property type="molecule type" value="Genomic_DNA"/>
</dbReference>
<dbReference type="Pfam" id="PF24714">
    <property type="entry name" value="TOR1L1_N"/>
    <property type="match status" value="1"/>
</dbReference>
<feature type="region of interest" description="Disordered" evidence="1">
    <location>
        <begin position="593"/>
        <end position="630"/>
    </location>
</feature>
<feature type="region of interest" description="Disordered" evidence="1">
    <location>
        <begin position="664"/>
        <end position="688"/>
    </location>
</feature>
<evidence type="ECO:0000259" key="2">
    <source>
        <dbReference type="Pfam" id="PF24713"/>
    </source>
</evidence>
<accession>A0A0K9PNA8</accession>
<comment type="caution">
    <text evidence="4">The sequence shown here is derived from an EMBL/GenBank/DDBJ whole genome shotgun (WGS) entry which is preliminary data.</text>
</comment>
<reference evidence="5" key="1">
    <citation type="journal article" date="2016" name="Nature">
        <title>The genome of the seagrass Zostera marina reveals angiosperm adaptation to the sea.</title>
        <authorList>
            <person name="Olsen J.L."/>
            <person name="Rouze P."/>
            <person name="Verhelst B."/>
            <person name="Lin Y.-C."/>
            <person name="Bayer T."/>
            <person name="Collen J."/>
            <person name="Dattolo E."/>
            <person name="De Paoli E."/>
            <person name="Dittami S."/>
            <person name="Maumus F."/>
            <person name="Michel G."/>
            <person name="Kersting A."/>
            <person name="Lauritano C."/>
            <person name="Lohaus R."/>
            <person name="Toepel M."/>
            <person name="Tonon T."/>
            <person name="Vanneste K."/>
            <person name="Amirebrahimi M."/>
            <person name="Brakel J."/>
            <person name="Bostroem C."/>
            <person name="Chovatia M."/>
            <person name="Grimwood J."/>
            <person name="Jenkins J.W."/>
            <person name="Jueterbock A."/>
            <person name="Mraz A."/>
            <person name="Stam W.T."/>
            <person name="Tice H."/>
            <person name="Bornberg-Bauer E."/>
            <person name="Green P.J."/>
            <person name="Pearson G.A."/>
            <person name="Procaccini G."/>
            <person name="Duarte C.M."/>
            <person name="Schmutz J."/>
            <person name="Reusch T.B.H."/>
            <person name="Van de Peer Y."/>
        </authorList>
    </citation>
    <scope>NUCLEOTIDE SEQUENCE [LARGE SCALE GENOMIC DNA]</scope>
    <source>
        <strain evidence="5">cv. Finnish</strain>
    </source>
</reference>
<dbReference type="AlphaFoldDB" id="A0A0K9PNA8"/>